<organism evidence="7 8">
    <name type="scientific">Nonomuraea harbinensis</name>
    <dbReference type="NCBI Taxonomy" id="1286938"/>
    <lineage>
        <taxon>Bacteria</taxon>
        <taxon>Bacillati</taxon>
        <taxon>Actinomycetota</taxon>
        <taxon>Actinomycetes</taxon>
        <taxon>Streptosporangiales</taxon>
        <taxon>Streptosporangiaceae</taxon>
        <taxon>Nonomuraea</taxon>
    </lineage>
</organism>
<evidence type="ECO:0000313" key="7">
    <source>
        <dbReference type="EMBL" id="MFC5819448.1"/>
    </source>
</evidence>
<keyword evidence="2 5" id="KW-0812">Transmembrane</keyword>
<dbReference type="PROSITE" id="PS00217">
    <property type="entry name" value="SUGAR_TRANSPORT_2"/>
    <property type="match status" value="1"/>
</dbReference>
<comment type="caution">
    <text evidence="7">The sequence shown here is derived from an EMBL/GenBank/DDBJ whole genome shotgun (WGS) entry which is preliminary data.</text>
</comment>
<evidence type="ECO:0000256" key="2">
    <source>
        <dbReference type="ARBA" id="ARBA00022692"/>
    </source>
</evidence>
<feature type="transmembrane region" description="Helical" evidence="5">
    <location>
        <begin position="322"/>
        <end position="341"/>
    </location>
</feature>
<gene>
    <name evidence="7" type="ORF">ACFPUY_30485</name>
</gene>
<dbReference type="Gene3D" id="1.20.1250.20">
    <property type="entry name" value="MFS general substrate transporter like domains"/>
    <property type="match status" value="1"/>
</dbReference>
<name>A0ABW1C1I6_9ACTN</name>
<feature type="transmembrane region" description="Helical" evidence="5">
    <location>
        <begin position="297"/>
        <end position="315"/>
    </location>
</feature>
<feature type="transmembrane region" description="Helical" evidence="5">
    <location>
        <begin position="147"/>
        <end position="170"/>
    </location>
</feature>
<sequence>MSPSPARLRARIDDAPMSRSQWSAIAVCVLLNVVDGFDVLVMSFTAAAVSAEWRLSGTELGLLLSAGLVGMALGSLFLAPVADRTGRRPLILACLAVSSSGMLLSALAGSAVQLGLLRLVTGVGIGGVIAGSNVIAAEYANRRWRGLAVSLNTAGYAVGGTVGGVIAVVLQNASGWRSVFAFGGVATALLVAAVVRRLPESLDFLLTRRSPGALDRLNALLAAMRQPPLRSMPEPDAPAGRAPGLRQLLSPARRRNTLLTWAGFFTSMSGFYFVASWTPKLLVEAGMSATEGITGGSLLNLGGIFGTTLLGLLAARFALRRVLLGYVLASVALLALFVPAMSVYGPALALGALIGLFVTGAVAGLYALTPSIYPPEMRATGVGWGIGVGRVGAILSPLVAGRLLDAGWGPGGLYLLAAAVLAAGGLAVGAFRLDAGSPVPVKTEA</sequence>
<keyword evidence="3 5" id="KW-1133">Transmembrane helix</keyword>
<keyword evidence="4 5" id="KW-0472">Membrane</keyword>
<feature type="transmembrane region" description="Helical" evidence="5">
    <location>
        <begin position="176"/>
        <end position="195"/>
    </location>
</feature>
<feature type="transmembrane region" description="Helical" evidence="5">
    <location>
        <begin position="412"/>
        <end position="433"/>
    </location>
</feature>
<evidence type="ECO:0000256" key="3">
    <source>
        <dbReference type="ARBA" id="ARBA00022989"/>
    </source>
</evidence>
<dbReference type="SUPFAM" id="SSF103473">
    <property type="entry name" value="MFS general substrate transporter"/>
    <property type="match status" value="1"/>
</dbReference>
<protein>
    <submittedName>
        <fullName evidence="7">MFS transporter</fullName>
    </submittedName>
</protein>
<reference evidence="8" key="1">
    <citation type="journal article" date="2019" name="Int. J. Syst. Evol. Microbiol.">
        <title>The Global Catalogue of Microorganisms (GCM) 10K type strain sequencing project: providing services to taxonomists for standard genome sequencing and annotation.</title>
        <authorList>
            <consortium name="The Broad Institute Genomics Platform"/>
            <consortium name="The Broad Institute Genome Sequencing Center for Infectious Disease"/>
            <person name="Wu L."/>
            <person name="Ma J."/>
        </authorList>
    </citation>
    <scope>NUCLEOTIDE SEQUENCE [LARGE SCALE GENOMIC DNA]</scope>
    <source>
        <strain evidence="8">CGMCC 4.7106</strain>
    </source>
</reference>
<dbReference type="InterPro" id="IPR011701">
    <property type="entry name" value="MFS"/>
</dbReference>
<evidence type="ECO:0000256" key="5">
    <source>
        <dbReference type="SAM" id="Phobius"/>
    </source>
</evidence>
<comment type="subcellular location">
    <subcellularLocation>
        <location evidence="1">Cell membrane</location>
        <topology evidence="1">Multi-pass membrane protein</topology>
    </subcellularLocation>
</comment>
<evidence type="ECO:0000313" key="8">
    <source>
        <dbReference type="Proteomes" id="UP001596096"/>
    </source>
</evidence>
<evidence type="ECO:0000256" key="4">
    <source>
        <dbReference type="ARBA" id="ARBA00023136"/>
    </source>
</evidence>
<feature type="domain" description="Major facilitator superfamily (MFS) profile" evidence="6">
    <location>
        <begin position="24"/>
        <end position="436"/>
    </location>
</feature>
<dbReference type="Pfam" id="PF07690">
    <property type="entry name" value="MFS_1"/>
    <property type="match status" value="1"/>
</dbReference>
<accession>A0ABW1C1I6</accession>
<dbReference type="InterPro" id="IPR036259">
    <property type="entry name" value="MFS_trans_sf"/>
</dbReference>
<dbReference type="PANTHER" id="PTHR23508">
    <property type="entry name" value="CARBOXYLIC ACID TRANSPORTER PROTEIN HOMOLOG"/>
    <property type="match status" value="1"/>
</dbReference>
<feature type="transmembrane region" description="Helical" evidence="5">
    <location>
        <begin position="60"/>
        <end position="78"/>
    </location>
</feature>
<proteinExistence type="predicted"/>
<keyword evidence="8" id="KW-1185">Reference proteome</keyword>
<dbReference type="EMBL" id="JBHSNW010000019">
    <property type="protein sequence ID" value="MFC5819448.1"/>
    <property type="molecule type" value="Genomic_DNA"/>
</dbReference>
<dbReference type="PROSITE" id="PS50850">
    <property type="entry name" value="MFS"/>
    <property type="match status" value="1"/>
</dbReference>
<dbReference type="Proteomes" id="UP001596096">
    <property type="component" value="Unassembled WGS sequence"/>
</dbReference>
<dbReference type="RefSeq" id="WP_148033164.1">
    <property type="nucleotide sequence ID" value="NZ_JAHKRN010000014.1"/>
</dbReference>
<feature type="transmembrane region" description="Helical" evidence="5">
    <location>
        <begin position="347"/>
        <end position="369"/>
    </location>
</feature>
<feature type="transmembrane region" description="Helical" evidence="5">
    <location>
        <begin position="258"/>
        <end position="277"/>
    </location>
</feature>
<dbReference type="InterPro" id="IPR020846">
    <property type="entry name" value="MFS_dom"/>
</dbReference>
<feature type="transmembrane region" description="Helical" evidence="5">
    <location>
        <begin position="381"/>
        <end position="400"/>
    </location>
</feature>
<evidence type="ECO:0000256" key="1">
    <source>
        <dbReference type="ARBA" id="ARBA00004651"/>
    </source>
</evidence>
<dbReference type="PANTHER" id="PTHR23508:SF10">
    <property type="entry name" value="CARBOXYLIC ACID TRANSPORTER PROTEIN HOMOLOG"/>
    <property type="match status" value="1"/>
</dbReference>
<feature type="transmembrane region" description="Helical" evidence="5">
    <location>
        <begin position="90"/>
        <end position="109"/>
    </location>
</feature>
<evidence type="ECO:0000259" key="6">
    <source>
        <dbReference type="PROSITE" id="PS50850"/>
    </source>
</evidence>
<dbReference type="InterPro" id="IPR005829">
    <property type="entry name" value="Sugar_transporter_CS"/>
</dbReference>
<dbReference type="CDD" id="cd17365">
    <property type="entry name" value="MFS_PcaK_like"/>
    <property type="match status" value="1"/>
</dbReference>
<feature type="transmembrane region" description="Helical" evidence="5">
    <location>
        <begin position="115"/>
        <end position="135"/>
    </location>
</feature>